<dbReference type="InterPro" id="IPR056371">
    <property type="entry name" value="DHX37-like_C"/>
</dbReference>
<dbReference type="AlphaFoldDB" id="A0A8R1HKF8"/>
<dbReference type="Proteomes" id="UP000005237">
    <property type="component" value="Unassembled WGS sequence"/>
</dbReference>
<dbReference type="Pfam" id="PF23362">
    <property type="entry name" value="DHX37_C"/>
    <property type="match status" value="1"/>
</dbReference>
<name>A0A8R1HKF8_CAEJA</name>
<accession>A0A8R1HKF8</accession>
<feature type="domain" description="ATP-dependent RNA helicase DHX37-like C-terminal" evidence="2">
    <location>
        <begin position="105"/>
        <end position="147"/>
    </location>
</feature>
<sequence length="162" mass="18419">MYWDLIGRKVGPQNTNGWTSGERADCHWGESPTEWASRPPNGRVAHRMGDSPMQTAASPTGMGEAATLAHSPAHRIGKGDSPKRRASRPIRLGYRPNVCPLAAKNYITTRASLKEVWLKNEDWLLQEYLDWVPESLQQQISLMWPPLEDHERTVKMGRNKKY</sequence>
<proteinExistence type="predicted"/>
<evidence type="ECO:0000259" key="2">
    <source>
        <dbReference type="Pfam" id="PF23362"/>
    </source>
</evidence>
<reference evidence="3" key="2">
    <citation type="submission" date="2022-06" db="UniProtKB">
        <authorList>
            <consortium name="EnsemblMetazoa"/>
        </authorList>
    </citation>
    <scope>IDENTIFICATION</scope>
    <source>
        <strain evidence="3">DF5081</strain>
    </source>
</reference>
<evidence type="ECO:0000313" key="3">
    <source>
        <dbReference type="EnsemblMetazoa" id="CJA00377.1"/>
    </source>
</evidence>
<protein>
    <recommendedName>
        <fullName evidence="2">ATP-dependent RNA helicase DHX37-like C-terminal domain-containing protein</fullName>
    </recommendedName>
</protein>
<dbReference type="EnsemblMetazoa" id="CJA00377.1">
    <property type="protein sequence ID" value="CJA00377.1"/>
    <property type="gene ID" value="WBGene00119581"/>
</dbReference>
<evidence type="ECO:0000256" key="1">
    <source>
        <dbReference type="SAM" id="MobiDB-lite"/>
    </source>
</evidence>
<keyword evidence="4" id="KW-1185">Reference proteome</keyword>
<organism evidence="3 4">
    <name type="scientific">Caenorhabditis japonica</name>
    <dbReference type="NCBI Taxonomy" id="281687"/>
    <lineage>
        <taxon>Eukaryota</taxon>
        <taxon>Metazoa</taxon>
        <taxon>Ecdysozoa</taxon>
        <taxon>Nematoda</taxon>
        <taxon>Chromadorea</taxon>
        <taxon>Rhabditida</taxon>
        <taxon>Rhabditina</taxon>
        <taxon>Rhabditomorpha</taxon>
        <taxon>Rhabditoidea</taxon>
        <taxon>Rhabditidae</taxon>
        <taxon>Peloderinae</taxon>
        <taxon>Caenorhabditis</taxon>
    </lineage>
</organism>
<feature type="region of interest" description="Disordered" evidence="1">
    <location>
        <begin position="53"/>
        <end position="88"/>
    </location>
</feature>
<evidence type="ECO:0000313" key="4">
    <source>
        <dbReference type="Proteomes" id="UP000005237"/>
    </source>
</evidence>
<reference evidence="4" key="1">
    <citation type="submission" date="2010-08" db="EMBL/GenBank/DDBJ databases">
        <authorList>
            <consortium name="Caenorhabditis japonica Sequencing Consortium"/>
            <person name="Wilson R.K."/>
        </authorList>
    </citation>
    <scope>NUCLEOTIDE SEQUENCE [LARGE SCALE GENOMIC DNA]</scope>
    <source>
        <strain evidence="4">DF5081</strain>
    </source>
</reference>